<feature type="domain" description="Tyr recombinase" evidence="4">
    <location>
        <begin position="160"/>
        <end position="332"/>
    </location>
</feature>
<dbReference type="PANTHER" id="PTHR30349">
    <property type="entry name" value="PHAGE INTEGRASE-RELATED"/>
    <property type="match status" value="1"/>
</dbReference>
<organism evidence="5 8">
    <name type="scientific">Moraxella catarrhalis</name>
    <name type="common">Branhamella catarrhalis</name>
    <dbReference type="NCBI Taxonomy" id="480"/>
    <lineage>
        <taxon>Bacteria</taxon>
        <taxon>Pseudomonadati</taxon>
        <taxon>Pseudomonadota</taxon>
        <taxon>Gammaproteobacteria</taxon>
        <taxon>Moraxellales</taxon>
        <taxon>Moraxellaceae</taxon>
        <taxon>Moraxella</taxon>
    </lineage>
</organism>
<dbReference type="InterPro" id="IPR002104">
    <property type="entry name" value="Integrase_catalytic"/>
</dbReference>
<keyword evidence="1" id="KW-0229">DNA integration</keyword>
<dbReference type="Proteomes" id="UP000268436">
    <property type="component" value="Unassembled WGS sequence"/>
</dbReference>
<keyword evidence="3" id="KW-0233">DNA recombination</keyword>
<dbReference type="EMBL" id="RYER01000026">
    <property type="protein sequence ID" value="RUO12015.1"/>
    <property type="molecule type" value="Genomic_DNA"/>
</dbReference>
<reference evidence="7 8" key="1">
    <citation type="submission" date="2018-12" db="EMBL/GenBank/DDBJ databases">
        <title>Persistence of Moraxella catarrhalis in Chronic Obstructive Pulmonary Disease and Regulation of the Hag/MID Adhesin.</title>
        <authorList>
            <person name="Murphy T."/>
            <person name="Zhao X."/>
            <person name="Vyas G."/>
            <person name="Aluvathingal J."/>
            <person name="Nadendla S."/>
            <person name="Tallon L."/>
            <person name="Tettelin H."/>
        </authorList>
    </citation>
    <scope>NUCLEOTIDE SEQUENCE [LARGE SCALE GENOMIC DNA]</scope>
    <source>
        <strain evidence="6 7">173P27B1</strain>
        <strain evidence="5 8">46P58B1</strain>
    </source>
</reference>
<dbReference type="PROSITE" id="PS51898">
    <property type="entry name" value="TYR_RECOMBINASE"/>
    <property type="match status" value="1"/>
</dbReference>
<dbReference type="SUPFAM" id="SSF56349">
    <property type="entry name" value="DNA breaking-rejoining enzymes"/>
    <property type="match status" value="1"/>
</dbReference>
<gene>
    <name evidence="5" type="ORF">EJK53_0851</name>
    <name evidence="6" type="ORF">EJK54_0698</name>
</gene>
<name>A0A3S9QG13_MORCA</name>
<dbReference type="InterPro" id="IPR013762">
    <property type="entry name" value="Integrase-like_cat_sf"/>
</dbReference>
<evidence type="ECO:0000313" key="7">
    <source>
        <dbReference type="Proteomes" id="UP000268436"/>
    </source>
</evidence>
<dbReference type="GO" id="GO:0006310">
    <property type="term" value="P:DNA recombination"/>
    <property type="evidence" value="ECO:0007669"/>
    <property type="project" value="UniProtKB-KW"/>
</dbReference>
<dbReference type="Gene3D" id="1.10.443.10">
    <property type="entry name" value="Intergrase catalytic core"/>
    <property type="match status" value="1"/>
</dbReference>
<dbReference type="RefSeq" id="WP_003667798.1">
    <property type="nucleotide sequence ID" value="NZ_CP020400.2"/>
</dbReference>
<dbReference type="Proteomes" id="UP000280228">
    <property type="component" value="Chromosome"/>
</dbReference>
<dbReference type="Pfam" id="PF00589">
    <property type="entry name" value="Phage_integrase"/>
    <property type="match status" value="1"/>
</dbReference>
<protein>
    <submittedName>
        <fullName evidence="5">Phage integrase family protein</fullName>
    </submittedName>
</protein>
<evidence type="ECO:0000259" key="4">
    <source>
        <dbReference type="PROSITE" id="PS51898"/>
    </source>
</evidence>
<evidence type="ECO:0000256" key="1">
    <source>
        <dbReference type="ARBA" id="ARBA00022908"/>
    </source>
</evidence>
<keyword evidence="2" id="KW-0238">DNA-binding</keyword>
<dbReference type="InterPro" id="IPR050090">
    <property type="entry name" value="Tyrosine_recombinase_XerCD"/>
</dbReference>
<evidence type="ECO:0000256" key="3">
    <source>
        <dbReference type="ARBA" id="ARBA00023172"/>
    </source>
</evidence>
<accession>A0A3S9QG13</accession>
<dbReference type="InterPro" id="IPR010998">
    <property type="entry name" value="Integrase_recombinase_N"/>
</dbReference>
<evidence type="ECO:0000256" key="2">
    <source>
        <dbReference type="ARBA" id="ARBA00023125"/>
    </source>
</evidence>
<dbReference type="GO" id="GO:0015074">
    <property type="term" value="P:DNA integration"/>
    <property type="evidence" value="ECO:0007669"/>
    <property type="project" value="UniProtKB-KW"/>
</dbReference>
<evidence type="ECO:0000313" key="8">
    <source>
        <dbReference type="Proteomes" id="UP000280228"/>
    </source>
</evidence>
<evidence type="ECO:0000313" key="6">
    <source>
        <dbReference type="EMBL" id="RUO12015.1"/>
    </source>
</evidence>
<sequence length="332" mass="38915">MVLKNIPKISQVGCRYRIQTMIHGKRYSATKSSEQECIDWFNTLCQELLYFNEQSNLSLLEVIDIYRNKVLSLRKNGKRAESIINIMVKQHPDLVTTAITQITPKQLSAYRDRRLLQVSQGSVLLELSFLNCVFNYAINELYIFETNPMNKVKRPSKPASRDRRITLEEEAKILQWTGYTLGDVPDTCRKQVGWCFLFALQTAMRRGEILALTKDHIHENYVHISHSKNGMARNVILNTTARQMLKQVTPLTDRLFCIRLDNFNLIWRRMRQQLWIKDLHFHDTRHEAISRMVRDLNIPVEKLAKITGHKDIKTLVNVYYNPTVDELASYFN</sequence>
<dbReference type="GO" id="GO:0003677">
    <property type="term" value="F:DNA binding"/>
    <property type="evidence" value="ECO:0007669"/>
    <property type="project" value="UniProtKB-KW"/>
</dbReference>
<dbReference type="PANTHER" id="PTHR30349:SF94">
    <property type="entry name" value="INTEGRASE_RECOMBINASE HI_1414-RELATED"/>
    <property type="match status" value="1"/>
</dbReference>
<dbReference type="CDD" id="cd00796">
    <property type="entry name" value="INT_Rci_Hp1_C"/>
    <property type="match status" value="1"/>
</dbReference>
<keyword evidence="7" id="KW-1185">Reference proteome</keyword>
<proteinExistence type="predicted"/>
<evidence type="ECO:0000313" key="5">
    <source>
        <dbReference type="EMBL" id="AZQ93590.1"/>
    </source>
</evidence>
<dbReference type="EMBL" id="CP034662">
    <property type="protein sequence ID" value="AZQ93590.1"/>
    <property type="molecule type" value="Genomic_DNA"/>
</dbReference>
<dbReference type="AlphaFoldDB" id="A0A3S9QG13"/>
<dbReference type="Gene3D" id="1.10.150.130">
    <property type="match status" value="1"/>
</dbReference>
<dbReference type="InterPro" id="IPR011010">
    <property type="entry name" value="DNA_brk_join_enz"/>
</dbReference>